<sequence>MPNQLYTGTKMVTDVFICDLENSNRAIVLPNPSEVTFDQGIEMEETMGVTPLGEMQLVDLYPRQRNPRIQMTFPKKTPETLGMKFGYRMEADTGIAAAIRRNGVQIDRNSYPAAATGKEGFGILADAEGAFASYLDENNISVPLTQGTFATFDNADELTFAVGLNGALKFTDDLIGKYVSYEIPYTLTDGVIMTENLFNRFKPTLVVIQNDLKIVSFEFPEAIVDPSDGEINFNESQLQITMRITYNGTGCLPVKVKHLGQARQCADAA</sequence>
<dbReference type="AlphaFoldDB" id="A0A0M4SP63"/>
<name>A0A0M4SP63_9NOSO</name>
<organism evidence="1 2">
    <name type="scientific">Nostoc piscinale CENA21</name>
    <dbReference type="NCBI Taxonomy" id="224013"/>
    <lineage>
        <taxon>Bacteria</taxon>
        <taxon>Bacillati</taxon>
        <taxon>Cyanobacteriota</taxon>
        <taxon>Cyanophyceae</taxon>
        <taxon>Nostocales</taxon>
        <taxon>Nostocaceae</taxon>
        <taxon>Nostoc</taxon>
    </lineage>
</organism>
<dbReference type="STRING" id="224013.ACX27_04310"/>
<dbReference type="OrthoDB" id="9821900at2"/>
<dbReference type="EMBL" id="CP012036">
    <property type="protein sequence ID" value="ALF52252.1"/>
    <property type="molecule type" value="Genomic_DNA"/>
</dbReference>
<dbReference type="RefSeq" id="WP_062288922.1">
    <property type="nucleotide sequence ID" value="NZ_CP012036.1"/>
</dbReference>
<proteinExistence type="predicted"/>
<gene>
    <name evidence="1" type="ORF">ACX27_04310</name>
</gene>
<dbReference type="KEGG" id="npz:ACX27_04310"/>
<evidence type="ECO:0000313" key="1">
    <source>
        <dbReference type="EMBL" id="ALF52252.1"/>
    </source>
</evidence>
<dbReference type="PATRIC" id="fig|224013.5.peg.1033"/>
<accession>A0A0M4SP63</accession>
<reference evidence="1 2" key="2">
    <citation type="journal article" date="2016" name="Genome Announc.">
        <title>Draft Genome Sequence of the N2-Fixing Cyanobacterium Nostoc piscinale CENA21, Isolated from the Brazilian Amazon Floodplain.</title>
        <authorList>
            <person name="Leao T."/>
            <person name="Guimaraes P.I."/>
            <person name="de Melo A.G."/>
            <person name="Ramos R.T."/>
            <person name="Leao P.N."/>
            <person name="Silva A."/>
            <person name="Fiore M.F."/>
            <person name="Schneider M.P."/>
        </authorList>
    </citation>
    <scope>NUCLEOTIDE SEQUENCE [LARGE SCALE GENOMIC DNA]</scope>
    <source>
        <strain evidence="1 2">CENA21</strain>
    </source>
</reference>
<reference evidence="2" key="1">
    <citation type="submission" date="2015-07" db="EMBL/GenBank/DDBJ databases">
        <title>Genome Of Nitrogen-Fixing Cyanobacterium Nostoc piscinale CENA21 From Solimoes/Amazon River Floodplain Sediments And Comparative Genomics To Uncover Biosynthetic Natural Products Potential.</title>
        <authorList>
            <person name="Leao T.F."/>
            <person name="Leao P.N."/>
            <person name="Guimaraes P.I."/>
            <person name="de Melo A.G.C."/>
            <person name="Ramos R.T.J."/>
            <person name="Silva A."/>
            <person name="Fiore M.F."/>
            <person name="Schneider M.P.C."/>
        </authorList>
    </citation>
    <scope>NUCLEOTIDE SEQUENCE [LARGE SCALE GENOMIC DNA]</scope>
    <source>
        <strain evidence="2">CENA21</strain>
    </source>
</reference>
<evidence type="ECO:0000313" key="2">
    <source>
        <dbReference type="Proteomes" id="UP000062645"/>
    </source>
</evidence>
<protein>
    <submittedName>
        <fullName evidence="1">Uncharacterized protein</fullName>
    </submittedName>
</protein>
<keyword evidence="2" id="KW-1185">Reference proteome</keyword>
<dbReference type="Proteomes" id="UP000062645">
    <property type="component" value="Chromosome"/>
</dbReference>